<dbReference type="EMBL" id="BAABBE010000010">
    <property type="protein sequence ID" value="GAA3647784.1"/>
    <property type="molecule type" value="Genomic_DNA"/>
</dbReference>
<sequence length="121" mass="13137">MPKKTNDLGLAGRPHSGTLWRPDSPDEVAALENHSASPDDHSRRVHFARTLSVSSGSAADETVSGLDVHDEETVESFLDARLLQSCECGEQRHLWNACPARPRALRASNTGRPGGNHYPVT</sequence>
<evidence type="ECO:0000313" key="2">
    <source>
        <dbReference type="EMBL" id="GAA3647784.1"/>
    </source>
</evidence>
<accession>A0ABP7B4L9</accession>
<comment type="caution">
    <text evidence="2">The sequence shown here is derived from an EMBL/GenBank/DDBJ whole genome shotgun (WGS) entry which is preliminary data.</text>
</comment>
<reference evidence="3" key="1">
    <citation type="journal article" date="2019" name="Int. J. Syst. Evol. Microbiol.">
        <title>The Global Catalogue of Microorganisms (GCM) 10K type strain sequencing project: providing services to taxonomists for standard genome sequencing and annotation.</title>
        <authorList>
            <consortium name="The Broad Institute Genomics Platform"/>
            <consortium name="The Broad Institute Genome Sequencing Center for Infectious Disease"/>
            <person name="Wu L."/>
            <person name="Ma J."/>
        </authorList>
    </citation>
    <scope>NUCLEOTIDE SEQUENCE [LARGE SCALE GENOMIC DNA]</scope>
    <source>
        <strain evidence="3">JCM 17494</strain>
    </source>
</reference>
<name>A0ABP7B4L9_9PSEU</name>
<organism evidence="2 3">
    <name type="scientific">Lentzea roselyniae</name>
    <dbReference type="NCBI Taxonomy" id="531940"/>
    <lineage>
        <taxon>Bacteria</taxon>
        <taxon>Bacillati</taxon>
        <taxon>Actinomycetota</taxon>
        <taxon>Actinomycetes</taxon>
        <taxon>Pseudonocardiales</taxon>
        <taxon>Pseudonocardiaceae</taxon>
        <taxon>Lentzea</taxon>
    </lineage>
</organism>
<protein>
    <recommendedName>
        <fullName evidence="4">SWIM-type domain-containing protein</fullName>
    </recommendedName>
</protein>
<proteinExistence type="predicted"/>
<evidence type="ECO:0008006" key="4">
    <source>
        <dbReference type="Google" id="ProtNLM"/>
    </source>
</evidence>
<dbReference type="Proteomes" id="UP001500711">
    <property type="component" value="Unassembled WGS sequence"/>
</dbReference>
<keyword evidence="3" id="KW-1185">Reference proteome</keyword>
<feature type="region of interest" description="Disordered" evidence="1">
    <location>
        <begin position="1"/>
        <end position="25"/>
    </location>
</feature>
<evidence type="ECO:0000256" key="1">
    <source>
        <dbReference type="SAM" id="MobiDB-lite"/>
    </source>
</evidence>
<evidence type="ECO:0000313" key="3">
    <source>
        <dbReference type="Proteomes" id="UP001500711"/>
    </source>
</evidence>
<gene>
    <name evidence="2" type="ORF">GCM10022267_37990</name>
</gene>